<comment type="caution">
    <text evidence="2">The sequence shown here is derived from an EMBL/GenBank/DDBJ whole genome shotgun (WGS) entry which is preliminary data.</text>
</comment>
<dbReference type="Proteomes" id="UP000034932">
    <property type="component" value="Unassembled WGS sequence"/>
</dbReference>
<evidence type="ECO:0000313" key="2">
    <source>
        <dbReference type="EMBL" id="KKQ94256.1"/>
    </source>
</evidence>
<sequence length="169" mass="19404">MNYVGLFFIGRFLFYSLIPVEKLNFTDAQNILRPLDIFFPVIGLEIAANLLKEGTKLERIKKLFLLPPLYFLIPLFVLLISGIYSSPTEIFDLIILIFEVIFLLYTVIFSFTIAIDFPISGKKISELHVFALTTIGLGVLTFQMKQENLFFNLAHTIPFLWASARFKAK</sequence>
<dbReference type="AlphaFoldDB" id="A0A0G0PXY6"/>
<dbReference type="EMBL" id="LBVW01000003">
    <property type="protein sequence ID" value="KKQ94256.1"/>
    <property type="molecule type" value="Genomic_DNA"/>
</dbReference>
<reference evidence="2 3" key="1">
    <citation type="journal article" date="2015" name="Nature">
        <title>rRNA introns, odd ribosomes, and small enigmatic genomes across a large radiation of phyla.</title>
        <authorList>
            <person name="Brown C.T."/>
            <person name="Hug L.A."/>
            <person name="Thomas B.C."/>
            <person name="Sharon I."/>
            <person name="Castelle C.J."/>
            <person name="Singh A."/>
            <person name="Wilkins M.J."/>
            <person name="Williams K.H."/>
            <person name="Banfield J.F."/>
        </authorList>
    </citation>
    <scope>NUCLEOTIDE SEQUENCE [LARGE SCALE GENOMIC DNA]</scope>
</reference>
<accession>A0A0G0PXY6</accession>
<organism evidence="2 3">
    <name type="scientific">Candidatus Woesebacteria bacterium GW2011_GWB1_39_10b</name>
    <dbReference type="NCBI Taxonomy" id="1618573"/>
    <lineage>
        <taxon>Bacteria</taxon>
        <taxon>Candidatus Woeseibacteriota</taxon>
    </lineage>
</organism>
<name>A0A0G0PXY6_9BACT</name>
<keyword evidence="1" id="KW-1133">Transmembrane helix</keyword>
<feature type="transmembrane region" description="Helical" evidence="1">
    <location>
        <begin position="63"/>
        <end position="84"/>
    </location>
</feature>
<feature type="transmembrane region" description="Helical" evidence="1">
    <location>
        <begin position="90"/>
        <end position="115"/>
    </location>
</feature>
<feature type="transmembrane region" description="Helical" evidence="1">
    <location>
        <begin position="127"/>
        <end position="143"/>
    </location>
</feature>
<protein>
    <submittedName>
        <fullName evidence="2">Uncharacterized protein</fullName>
    </submittedName>
</protein>
<gene>
    <name evidence="2" type="ORF">UT19_C0003G0061</name>
</gene>
<evidence type="ECO:0000313" key="3">
    <source>
        <dbReference type="Proteomes" id="UP000034932"/>
    </source>
</evidence>
<keyword evidence="1" id="KW-0812">Transmembrane</keyword>
<evidence type="ECO:0000256" key="1">
    <source>
        <dbReference type="SAM" id="Phobius"/>
    </source>
</evidence>
<keyword evidence="1" id="KW-0472">Membrane</keyword>
<proteinExistence type="predicted"/>